<evidence type="ECO:0000256" key="2">
    <source>
        <dbReference type="SAM" id="Phobius"/>
    </source>
</evidence>
<organism evidence="3 4">
    <name type="scientific">Adiantum capillus-veneris</name>
    <name type="common">Maidenhair fern</name>
    <dbReference type="NCBI Taxonomy" id="13818"/>
    <lineage>
        <taxon>Eukaryota</taxon>
        <taxon>Viridiplantae</taxon>
        <taxon>Streptophyta</taxon>
        <taxon>Embryophyta</taxon>
        <taxon>Tracheophyta</taxon>
        <taxon>Polypodiopsida</taxon>
        <taxon>Polypodiidae</taxon>
        <taxon>Polypodiales</taxon>
        <taxon>Pteridineae</taxon>
        <taxon>Pteridaceae</taxon>
        <taxon>Vittarioideae</taxon>
        <taxon>Adiantum</taxon>
    </lineage>
</organism>
<keyword evidence="4" id="KW-1185">Reference proteome</keyword>
<feature type="region of interest" description="Disordered" evidence="1">
    <location>
        <begin position="61"/>
        <end position="91"/>
    </location>
</feature>
<protein>
    <submittedName>
        <fullName evidence="3">Uncharacterized protein</fullName>
    </submittedName>
</protein>
<reference evidence="3" key="1">
    <citation type="submission" date="2021-01" db="EMBL/GenBank/DDBJ databases">
        <title>Adiantum capillus-veneris genome.</title>
        <authorList>
            <person name="Fang Y."/>
            <person name="Liao Q."/>
        </authorList>
    </citation>
    <scope>NUCLEOTIDE SEQUENCE</scope>
    <source>
        <strain evidence="3">H3</strain>
        <tissue evidence="3">Leaf</tissue>
    </source>
</reference>
<gene>
    <name evidence="3" type="ORF">GOP47_0007328</name>
</gene>
<sequence length="119" mass="12859">MDIQVVGGQYVKSRGNAIWSGFVVSRANIRSLPLSWALSTMLVVVLFLVAAAKLACCYRASHSRRRPGAPRQPASATNGSTSELNPSKKQVELQLPPPQHVVLMPGKEMPTFLALPLHG</sequence>
<evidence type="ECO:0000256" key="1">
    <source>
        <dbReference type="SAM" id="MobiDB-lite"/>
    </source>
</evidence>
<dbReference type="Proteomes" id="UP000886520">
    <property type="component" value="Chromosome 7"/>
</dbReference>
<proteinExistence type="predicted"/>
<dbReference type="AlphaFoldDB" id="A0A9D4V0P1"/>
<name>A0A9D4V0P1_ADICA</name>
<accession>A0A9D4V0P1</accession>
<keyword evidence="2" id="KW-0812">Transmembrane</keyword>
<comment type="caution">
    <text evidence="3">The sequence shown here is derived from an EMBL/GenBank/DDBJ whole genome shotgun (WGS) entry which is preliminary data.</text>
</comment>
<feature type="transmembrane region" description="Helical" evidence="2">
    <location>
        <begin position="34"/>
        <end position="56"/>
    </location>
</feature>
<dbReference type="EMBL" id="JABFUD020000007">
    <property type="protein sequence ID" value="KAI5077504.1"/>
    <property type="molecule type" value="Genomic_DNA"/>
</dbReference>
<keyword evidence="2" id="KW-1133">Transmembrane helix</keyword>
<keyword evidence="2" id="KW-0472">Membrane</keyword>
<evidence type="ECO:0000313" key="3">
    <source>
        <dbReference type="EMBL" id="KAI5077504.1"/>
    </source>
</evidence>
<evidence type="ECO:0000313" key="4">
    <source>
        <dbReference type="Proteomes" id="UP000886520"/>
    </source>
</evidence>
<feature type="compositionally biased region" description="Polar residues" evidence="1">
    <location>
        <begin position="74"/>
        <end position="88"/>
    </location>
</feature>